<keyword evidence="2" id="KW-0479">Metal-binding</keyword>
<keyword evidence="3" id="KW-0539">Nucleus</keyword>
<dbReference type="RefSeq" id="XP_013431562.1">
    <property type="nucleotide sequence ID" value="XM_013576108.1"/>
</dbReference>
<feature type="compositionally biased region" description="Polar residues" evidence="4">
    <location>
        <begin position="1"/>
        <end position="23"/>
    </location>
</feature>
<protein>
    <recommendedName>
        <fullName evidence="5">Zn(2)-C6 fungal-type domain-containing protein</fullName>
    </recommendedName>
</protein>
<dbReference type="PANTHER" id="PTHR31001">
    <property type="entry name" value="UNCHARACTERIZED TRANSCRIPTIONAL REGULATORY PROTEIN"/>
    <property type="match status" value="1"/>
</dbReference>
<dbReference type="STRING" id="1043004.A0A074X2R3"/>
<reference evidence="6 7" key="1">
    <citation type="journal article" date="2014" name="BMC Genomics">
        <title>Genome sequencing of four Aureobasidium pullulans varieties: biotechnological potential, stress tolerance, and description of new species.</title>
        <authorList>
            <person name="Gostin Ar C."/>
            <person name="Ohm R.A."/>
            <person name="Kogej T."/>
            <person name="Sonjak S."/>
            <person name="Turk M."/>
            <person name="Zajc J."/>
            <person name="Zalar P."/>
            <person name="Grube M."/>
            <person name="Sun H."/>
            <person name="Han J."/>
            <person name="Sharma A."/>
            <person name="Chiniquy J."/>
            <person name="Ngan C.Y."/>
            <person name="Lipzen A."/>
            <person name="Barry K."/>
            <person name="Grigoriev I.V."/>
            <person name="Gunde-Cimerman N."/>
        </authorList>
    </citation>
    <scope>NUCLEOTIDE SEQUENCE [LARGE SCALE GENOMIC DNA]</scope>
    <source>
        <strain evidence="6 7">CBS 147.97</strain>
    </source>
</reference>
<gene>
    <name evidence="6" type="ORF">M436DRAFT_34796</name>
</gene>
<evidence type="ECO:0000313" key="6">
    <source>
        <dbReference type="EMBL" id="KEQ78054.1"/>
    </source>
</evidence>
<evidence type="ECO:0000256" key="1">
    <source>
        <dbReference type="ARBA" id="ARBA00004123"/>
    </source>
</evidence>
<keyword evidence="7" id="KW-1185">Reference proteome</keyword>
<dbReference type="PANTHER" id="PTHR31001:SF45">
    <property type="entry name" value="ZN(II)2CYS6 TRANSCRIPTION FACTOR (EUROFUNG)"/>
    <property type="match status" value="1"/>
</dbReference>
<comment type="subcellular location">
    <subcellularLocation>
        <location evidence="1">Nucleus</location>
    </subcellularLocation>
</comment>
<dbReference type="OrthoDB" id="2269373at2759"/>
<dbReference type="InterPro" id="IPR001138">
    <property type="entry name" value="Zn2Cys6_DnaBD"/>
</dbReference>
<dbReference type="Proteomes" id="UP000027730">
    <property type="component" value="Unassembled WGS sequence"/>
</dbReference>
<evidence type="ECO:0000256" key="3">
    <source>
        <dbReference type="ARBA" id="ARBA00023242"/>
    </source>
</evidence>
<dbReference type="GO" id="GO:0005634">
    <property type="term" value="C:nucleus"/>
    <property type="evidence" value="ECO:0007669"/>
    <property type="project" value="UniProtKB-SubCell"/>
</dbReference>
<name>A0A074X2R3_9PEZI</name>
<evidence type="ECO:0000259" key="5">
    <source>
        <dbReference type="PROSITE" id="PS50048"/>
    </source>
</evidence>
<dbReference type="CDD" id="cd00067">
    <property type="entry name" value="GAL4"/>
    <property type="match status" value="1"/>
</dbReference>
<dbReference type="SUPFAM" id="SSF57701">
    <property type="entry name" value="Zn2/Cys6 DNA-binding domain"/>
    <property type="match status" value="1"/>
</dbReference>
<dbReference type="AlphaFoldDB" id="A0A074X2R3"/>
<evidence type="ECO:0000256" key="4">
    <source>
        <dbReference type="SAM" id="MobiDB-lite"/>
    </source>
</evidence>
<organism evidence="6 7">
    <name type="scientific">Aureobasidium namibiae CBS 147.97</name>
    <dbReference type="NCBI Taxonomy" id="1043004"/>
    <lineage>
        <taxon>Eukaryota</taxon>
        <taxon>Fungi</taxon>
        <taxon>Dikarya</taxon>
        <taxon>Ascomycota</taxon>
        <taxon>Pezizomycotina</taxon>
        <taxon>Dothideomycetes</taxon>
        <taxon>Dothideomycetidae</taxon>
        <taxon>Dothideales</taxon>
        <taxon>Saccotheciaceae</taxon>
        <taxon>Aureobasidium</taxon>
    </lineage>
</organism>
<sequence>MSATDPDSLQTTAPPRSSTTKSQRPLACAACQQRKVKCDRKFPCNACVKSRVQCIPISVPRQRRRRFPEAELLQRVRHLEDLLRQHNIDFDPLHANATTAEPTETVSLEQDKASPEIKTEPTFEAKNLWLAMSQTVRPHRSLPLMDEILITDYQSPNKDESEDDEDYKDVEDLRDVAGKKSWDQLFKNSTDFLLFGSLIEDIDLQVLHPPDHVQVFTLWQVYLDDVNPLLKVTHTPTLNARLINATGDLTNIEPNLEALIFGVYCVAVMSLTEVGCMDIFRCEKEVLMQRYRFGCQQALLRCRFLQTDNRDCLTALFLYLVAVRPDADPRSLSSLLGLTIRIAQRMGLDNESSNVKCGPLEGEMRRRLWWALLLFDNRVCEMGDYRAVTLSPSWSCKVPANINDSDLRVEMETLPQSHDRPTEMTMAILRYKVADLVRHSSFFLDFTNPALKALANPKDHGGSLEVLQQRIEDEFLRHCNPDHPHQFMTIWLTRGHIARYLLFQHFSIPLEKQTWQQRSSAITHALTMLSCDTTIMTHPYTTKHSWFLFFHFPFPAYIHILQHLKREPLASQAELCWKTLSESCKVRFTNPEYEAHPFHKTPMFAVFTRIVVKAWESRAAALRKQGETEQEEVPFIVTEFQKKLLGSEAPSLENMTSSDEDTTSRFEDEGMVMPFPMMSAAGPFSCFDQGALDIWSDDNLMDVDMGALDLAGVGWPLLNISGT</sequence>
<dbReference type="GO" id="GO:0003677">
    <property type="term" value="F:DNA binding"/>
    <property type="evidence" value="ECO:0007669"/>
    <property type="project" value="InterPro"/>
</dbReference>
<dbReference type="GO" id="GO:0000981">
    <property type="term" value="F:DNA-binding transcription factor activity, RNA polymerase II-specific"/>
    <property type="evidence" value="ECO:0007669"/>
    <property type="project" value="InterPro"/>
</dbReference>
<dbReference type="SMART" id="SM00906">
    <property type="entry name" value="Fungal_trans"/>
    <property type="match status" value="1"/>
</dbReference>
<evidence type="ECO:0000256" key="2">
    <source>
        <dbReference type="ARBA" id="ARBA00022723"/>
    </source>
</evidence>
<dbReference type="GeneID" id="25408339"/>
<feature type="domain" description="Zn(2)-C6 fungal-type" evidence="5">
    <location>
        <begin position="27"/>
        <end position="54"/>
    </location>
</feature>
<accession>A0A074X2R3</accession>
<feature type="region of interest" description="Disordered" evidence="4">
    <location>
        <begin position="1"/>
        <end position="25"/>
    </location>
</feature>
<dbReference type="HOGENOM" id="CLU_004083_5_0_1"/>
<dbReference type="CDD" id="cd12148">
    <property type="entry name" value="fungal_TF_MHR"/>
    <property type="match status" value="1"/>
</dbReference>
<proteinExistence type="predicted"/>
<dbReference type="Pfam" id="PF00172">
    <property type="entry name" value="Zn_clus"/>
    <property type="match status" value="1"/>
</dbReference>
<dbReference type="InterPro" id="IPR007219">
    <property type="entry name" value="XnlR_reg_dom"/>
</dbReference>
<dbReference type="InterPro" id="IPR050613">
    <property type="entry name" value="Sec_Metabolite_Reg"/>
</dbReference>
<dbReference type="Pfam" id="PF04082">
    <property type="entry name" value="Fungal_trans"/>
    <property type="match status" value="1"/>
</dbReference>
<dbReference type="GO" id="GO:0008270">
    <property type="term" value="F:zinc ion binding"/>
    <property type="evidence" value="ECO:0007669"/>
    <property type="project" value="InterPro"/>
</dbReference>
<dbReference type="EMBL" id="KL584702">
    <property type="protein sequence ID" value="KEQ78054.1"/>
    <property type="molecule type" value="Genomic_DNA"/>
</dbReference>
<dbReference type="GO" id="GO:0006351">
    <property type="term" value="P:DNA-templated transcription"/>
    <property type="evidence" value="ECO:0007669"/>
    <property type="project" value="InterPro"/>
</dbReference>
<evidence type="ECO:0000313" key="7">
    <source>
        <dbReference type="Proteomes" id="UP000027730"/>
    </source>
</evidence>
<dbReference type="PROSITE" id="PS50048">
    <property type="entry name" value="ZN2_CY6_FUNGAL_2"/>
    <property type="match status" value="1"/>
</dbReference>
<dbReference type="SMART" id="SM00066">
    <property type="entry name" value="GAL4"/>
    <property type="match status" value="1"/>
</dbReference>
<dbReference type="InterPro" id="IPR036864">
    <property type="entry name" value="Zn2-C6_fun-type_DNA-bd_sf"/>
</dbReference>
<dbReference type="Gene3D" id="4.10.240.10">
    <property type="entry name" value="Zn(2)-C6 fungal-type DNA-binding domain"/>
    <property type="match status" value="1"/>
</dbReference>